<keyword evidence="3" id="KW-0418">Kinase</keyword>
<proteinExistence type="predicted"/>
<comment type="caution">
    <text evidence="3">The sequence shown here is derived from an EMBL/GenBank/DDBJ whole genome shotgun (WGS) entry which is preliminary data.</text>
</comment>
<organism evidence="3 4">
    <name type="scientific">Ruthenibacterium lactatiformans</name>
    <dbReference type="NCBI Taxonomy" id="1550024"/>
    <lineage>
        <taxon>Bacteria</taxon>
        <taxon>Bacillati</taxon>
        <taxon>Bacillota</taxon>
        <taxon>Clostridia</taxon>
        <taxon>Eubacteriales</taxon>
        <taxon>Oscillospiraceae</taxon>
        <taxon>Ruthenibacterium</taxon>
    </lineage>
</organism>
<dbReference type="InterPro" id="IPR027417">
    <property type="entry name" value="P-loop_NTPase"/>
</dbReference>
<dbReference type="Pfam" id="PF01583">
    <property type="entry name" value="APS_kinase"/>
    <property type="match status" value="1"/>
</dbReference>
<dbReference type="AlphaFoldDB" id="A0A6I3QL58"/>
<evidence type="ECO:0000313" key="3">
    <source>
        <dbReference type="EMBL" id="MTS51028.1"/>
    </source>
</evidence>
<feature type="domain" description="Rhodanese" evidence="2">
    <location>
        <begin position="41"/>
        <end position="96"/>
    </location>
</feature>
<dbReference type="InterPro" id="IPR001763">
    <property type="entry name" value="Rhodanese-like_dom"/>
</dbReference>
<name>A0A6I3QL58_9FIRM</name>
<evidence type="ECO:0000256" key="1">
    <source>
        <dbReference type="ARBA" id="ARBA00022679"/>
    </source>
</evidence>
<sequence>MTKSWNLPPVPQNIPHGDMPGDKICISGEHIAKAGVLYPRLREEMERLGQERVVVCVCGGSGVGKSEIASVLAYYLRQAGLGTYVLSGDNYPHRIPEDNDRERVRVYREGGLKGLVAQGVMLPEFSLRLRELWQAEADCDPTNAKVDPWLALYQKAGRQTLSRYLGTPAEISFAELSNILSWFHQGADRIYLKRMGRETGCLWYDSVDFSETRVLIVEWTHGNSDYLDGVDIPILLNSTPSETLAHRRARNRDGKTDSAFTTMVLELEQEKLEAQAYKAKIILSKSGELLRYSDYRALMAGE</sequence>
<protein>
    <submittedName>
        <fullName evidence="3">Adenylyl-sulfate kinase</fullName>
        <ecNumber evidence="3">2.7.1.25</ecNumber>
    </submittedName>
</protein>
<dbReference type="Proteomes" id="UP000449193">
    <property type="component" value="Unassembled WGS sequence"/>
</dbReference>
<gene>
    <name evidence="3" type="ORF">GMD52_05690</name>
</gene>
<accession>A0A6I3QL58</accession>
<dbReference type="EMBL" id="WMZR01000005">
    <property type="protein sequence ID" value="MTS51028.1"/>
    <property type="molecule type" value="Genomic_DNA"/>
</dbReference>
<keyword evidence="1 3" id="KW-0808">Transferase</keyword>
<dbReference type="EC" id="2.7.1.25" evidence="3"/>
<reference evidence="3 4" key="1">
    <citation type="journal article" date="2019" name="Nat. Med.">
        <title>A library of human gut bacterial isolates paired with longitudinal multiomics data enables mechanistic microbiome research.</title>
        <authorList>
            <person name="Poyet M."/>
            <person name="Groussin M."/>
            <person name="Gibbons S.M."/>
            <person name="Avila-Pacheco J."/>
            <person name="Jiang X."/>
            <person name="Kearney S.M."/>
            <person name="Perrotta A.R."/>
            <person name="Berdy B."/>
            <person name="Zhao S."/>
            <person name="Lieberman T.D."/>
            <person name="Swanson P.K."/>
            <person name="Smith M."/>
            <person name="Roesemann S."/>
            <person name="Alexander J.E."/>
            <person name="Rich S.A."/>
            <person name="Livny J."/>
            <person name="Vlamakis H."/>
            <person name="Clish C."/>
            <person name="Bullock K."/>
            <person name="Deik A."/>
            <person name="Scott J."/>
            <person name="Pierce K.A."/>
            <person name="Xavier R.J."/>
            <person name="Alm E.J."/>
        </authorList>
    </citation>
    <scope>NUCLEOTIDE SEQUENCE [LARGE SCALE GENOMIC DNA]</scope>
    <source>
        <strain evidence="3 4">BIOML-A7</strain>
    </source>
</reference>
<dbReference type="PROSITE" id="PS50206">
    <property type="entry name" value="RHODANESE_3"/>
    <property type="match status" value="1"/>
</dbReference>
<dbReference type="Gene3D" id="3.40.50.300">
    <property type="entry name" value="P-loop containing nucleotide triphosphate hydrolases"/>
    <property type="match status" value="1"/>
</dbReference>
<dbReference type="SUPFAM" id="SSF52540">
    <property type="entry name" value="P-loop containing nucleoside triphosphate hydrolases"/>
    <property type="match status" value="1"/>
</dbReference>
<evidence type="ECO:0000259" key="2">
    <source>
        <dbReference type="PROSITE" id="PS50206"/>
    </source>
</evidence>
<evidence type="ECO:0000313" key="4">
    <source>
        <dbReference type="Proteomes" id="UP000449193"/>
    </source>
</evidence>
<dbReference type="InterPro" id="IPR059117">
    <property type="entry name" value="APS_kinase_dom"/>
</dbReference>
<dbReference type="GO" id="GO:0004020">
    <property type="term" value="F:adenylylsulfate kinase activity"/>
    <property type="evidence" value="ECO:0007669"/>
    <property type="project" value="UniProtKB-EC"/>
</dbReference>
<dbReference type="RefSeq" id="WP_155201134.1">
    <property type="nucleotide sequence ID" value="NZ_WMZL01000006.1"/>
</dbReference>